<keyword evidence="9" id="KW-1185">Reference proteome</keyword>
<evidence type="ECO:0000256" key="6">
    <source>
        <dbReference type="ARBA" id="ARBA00023242"/>
    </source>
</evidence>
<dbReference type="GO" id="GO:0008270">
    <property type="term" value="F:zinc ion binding"/>
    <property type="evidence" value="ECO:0007669"/>
    <property type="project" value="InterPro"/>
</dbReference>
<dbReference type="InterPro" id="IPR036864">
    <property type="entry name" value="Zn2-C6_fun-type_DNA-bd_sf"/>
</dbReference>
<dbReference type="GeneID" id="37077459"/>
<dbReference type="Pfam" id="PF00172">
    <property type="entry name" value="Zn_clus"/>
    <property type="match status" value="1"/>
</dbReference>
<gene>
    <name evidence="8" type="ORF">BP01DRAFT_362660</name>
</gene>
<feature type="domain" description="Zn(2)-C6 fungal-type" evidence="7">
    <location>
        <begin position="16"/>
        <end position="44"/>
    </location>
</feature>
<keyword evidence="1" id="KW-0479">Metal-binding</keyword>
<evidence type="ECO:0000313" key="8">
    <source>
        <dbReference type="EMBL" id="PYH48931.1"/>
    </source>
</evidence>
<dbReference type="EMBL" id="KZ821220">
    <property type="protein sequence ID" value="PYH48931.1"/>
    <property type="molecule type" value="Genomic_DNA"/>
</dbReference>
<keyword evidence="4" id="KW-0238">DNA-binding</keyword>
<dbReference type="SMART" id="SM00066">
    <property type="entry name" value="GAL4"/>
    <property type="match status" value="1"/>
</dbReference>
<sequence length="537" mass="60346">MLLSKRKSQGNRSSTGCRTCRLRRIKCDEAPDACNNCVSTGRTCDGYEAHRLPRACGPQSKLLKQKVTIAHPALTRVDFALQWAVTSDEGRCLSFFQHRSVQDMVGFYDSSLWQRLILRLSHTEPAVYHAAVALGAINNAQDKNKVLLPGQKLQSIWYWFGLEQAGRSIALLNKRQSSQDPQFQEVILVCCLLFIACEMLGGNYDNACVHVRGGLQILQKLNIRRKVSGDFISPVDPCIVETFLQLQAQSVFYGSGVHLHVDSDMVFLHPYEKYLGTFQRLRDARRVCDPLLNTGWPFAARCWTLSETEIMAEYGLLQRKQLLLLSSLNRFLCQLDWLSSLSYNRLSEKEQRETDMTRISCLALSFALKTCLLDGSKPLSPDLAQESEDLISITETAIKKLRNHPVVSLDSPIVPALYNAARRTPDFSIQVRAIALLRLWQHVEGFANTALVADILEEGVKIALRKLRHEMIAASRVVLPAGLMFVPATDGRTFLSSLPPYALLDLRIEGFDRNSDVTNTNALDTQKHRGVHTAEES</sequence>
<dbReference type="RefSeq" id="XP_025434913.1">
    <property type="nucleotide sequence ID" value="XM_025576231.1"/>
</dbReference>
<keyword evidence="5" id="KW-0804">Transcription</keyword>
<keyword evidence="2" id="KW-0862">Zinc</keyword>
<evidence type="ECO:0000256" key="4">
    <source>
        <dbReference type="ARBA" id="ARBA00023125"/>
    </source>
</evidence>
<reference evidence="8 9" key="1">
    <citation type="submission" date="2016-12" db="EMBL/GenBank/DDBJ databases">
        <title>The genomes of Aspergillus section Nigri reveals drivers in fungal speciation.</title>
        <authorList>
            <consortium name="DOE Joint Genome Institute"/>
            <person name="Vesth T.C."/>
            <person name="Nybo J."/>
            <person name="Theobald S."/>
            <person name="Brandl J."/>
            <person name="Frisvad J.C."/>
            <person name="Nielsen K.F."/>
            <person name="Lyhne E.K."/>
            <person name="Kogle M.E."/>
            <person name="Kuo A."/>
            <person name="Riley R."/>
            <person name="Clum A."/>
            <person name="Nolan M."/>
            <person name="Lipzen A."/>
            <person name="Salamov A."/>
            <person name="Henrissat B."/>
            <person name="Wiebenga A."/>
            <person name="De Vries R.P."/>
            <person name="Grigoriev I.V."/>
            <person name="Mortensen U.H."/>
            <person name="Andersen M.R."/>
            <person name="Baker S.E."/>
        </authorList>
    </citation>
    <scope>NUCLEOTIDE SEQUENCE [LARGE SCALE GENOMIC DNA]</scope>
    <source>
        <strain evidence="8 9">JOP 1030-1</strain>
    </source>
</reference>
<evidence type="ECO:0000256" key="1">
    <source>
        <dbReference type="ARBA" id="ARBA00022723"/>
    </source>
</evidence>
<dbReference type="GO" id="GO:0009893">
    <property type="term" value="P:positive regulation of metabolic process"/>
    <property type="evidence" value="ECO:0007669"/>
    <property type="project" value="UniProtKB-ARBA"/>
</dbReference>
<dbReference type="GO" id="GO:0000981">
    <property type="term" value="F:DNA-binding transcription factor activity, RNA polymerase II-specific"/>
    <property type="evidence" value="ECO:0007669"/>
    <property type="project" value="InterPro"/>
</dbReference>
<evidence type="ECO:0000256" key="3">
    <source>
        <dbReference type="ARBA" id="ARBA00023015"/>
    </source>
</evidence>
<accession>A0A318ZMT3</accession>
<dbReference type="InterPro" id="IPR001138">
    <property type="entry name" value="Zn2Cys6_DnaBD"/>
</dbReference>
<evidence type="ECO:0000313" key="9">
    <source>
        <dbReference type="Proteomes" id="UP000248349"/>
    </source>
</evidence>
<dbReference type="InterPro" id="IPR021858">
    <property type="entry name" value="Fun_TF"/>
</dbReference>
<dbReference type="PROSITE" id="PS00463">
    <property type="entry name" value="ZN2_CY6_FUNGAL_1"/>
    <property type="match status" value="1"/>
</dbReference>
<name>A0A318ZMT3_9EURO</name>
<dbReference type="Pfam" id="PF11951">
    <property type="entry name" value="Fungal_trans_2"/>
    <property type="match status" value="1"/>
</dbReference>
<evidence type="ECO:0000256" key="5">
    <source>
        <dbReference type="ARBA" id="ARBA00023163"/>
    </source>
</evidence>
<protein>
    <recommendedName>
        <fullName evidence="7">Zn(2)-C6 fungal-type domain-containing protein</fullName>
    </recommendedName>
</protein>
<dbReference type="STRING" id="1450539.A0A318ZMT3"/>
<organism evidence="8 9">
    <name type="scientific">Aspergillus saccharolyticus JOP 1030-1</name>
    <dbReference type="NCBI Taxonomy" id="1450539"/>
    <lineage>
        <taxon>Eukaryota</taxon>
        <taxon>Fungi</taxon>
        <taxon>Dikarya</taxon>
        <taxon>Ascomycota</taxon>
        <taxon>Pezizomycotina</taxon>
        <taxon>Eurotiomycetes</taxon>
        <taxon>Eurotiomycetidae</taxon>
        <taxon>Eurotiales</taxon>
        <taxon>Aspergillaceae</taxon>
        <taxon>Aspergillus</taxon>
        <taxon>Aspergillus subgen. Circumdati</taxon>
    </lineage>
</organism>
<dbReference type="OrthoDB" id="2593732at2759"/>
<dbReference type="PROSITE" id="PS50048">
    <property type="entry name" value="ZN2_CY6_FUNGAL_2"/>
    <property type="match status" value="1"/>
</dbReference>
<dbReference type="CDD" id="cd00067">
    <property type="entry name" value="GAL4"/>
    <property type="match status" value="1"/>
</dbReference>
<evidence type="ECO:0000256" key="2">
    <source>
        <dbReference type="ARBA" id="ARBA00022833"/>
    </source>
</evidence>
<dbReference type="InterPro" id="IPR052360">
    <property type="entry name" value="Transcr_Regulatory_Proteins"/>
</dbReference>
<dbReference type="PANTHER" id="PTHR36206">
    <property type="entry name" value="ASPERCRYPTIN BIOSYNTHESIS CLUSTER-SPECIFIC TRANSCRIPTION REGULATOR ATNN-RELATED"/>
    <property type="match status" value="1"/>
</dbReference>
<dbReference type="Gene3D" id="4.10.240.10">
    <property type="entry name" value="Zn(2)-C6 fungal-type DNA-binding domain"/>
    <property type="match status" value="1"/>
</dbReference>
<keyword evidence="6" id="KW-0539">Nucleus</keyword>
<dbReference type="Proteomes" id="UP000248349">
    <property type="component" value="Unassembled WGS sequence"/>
</dbReference>
<dbReference type="PANTHER" id="PTHR36206:SF16">
    <property type="entry name" value="TRANSCRIPTION FACTOR DOMAIN-CONTAINING PROTEIN-RELATED"/>
    <property type="match status" value="1"/>
</dbReference>
<keyword evidence="3" id="KW-0805">Transcription regulation</keyword>
<evidence type="ECO:0000259" key="7">
    <source>
        <dbReference type="PROSITE" id="PS50048"/>
    </source>
</evidence>
<dbReference type="SUPFAM" id="SSF57701">
    <property type="entry name" value="Zn2/Cys6 DNA-binding domain"/>
    <property type="match status" value="1"/>
</dbReference>
<dbReference type="AlphaFoldDB" id="A0A318ZMT3"/>
<dbReference type="GO" id="GO:0003677">
    <property type="term" value="F:DNA binding"/>
    <property type="evidence" value="ECO:0007669"/>
    <property type="project" value="UniProtKB-KW"/>
</dbReference>
<proteinExistence type="predicted"/>